<evidence type="ECO:0000313" key="3">
    <source>
        <dbReference type="EMBL" id="QDH83943.1"/>
    </source>
</evidence>
<evidence type="ECO:0000259" key="2">
    <source>
        <dbReference type="Pfam" id="PF09374"/>
    </source>
</evidence>
<dbReference type="Pfam" id="PF09374">
    <property type="entry name" value="PG_binding_3"/>
    <property type="match status" value="1"/>
</dbReference>
<feature type="domain" description="TtsA-like Glycoside hydrolase family 108" evidence="1">
    <location>
        <begin position="19"/>
        <end position="107"/>
    </location>
</feature>
<dbReference type="CDD" id="cd13926">
    <property type="entry name" value="N-acetylmuramidase_GH108"/>
    <property type="match status" value="1"/>
</dbReference>
<name>A0A514CTZ1_9CAUD</name>
<dbReference type="Proteomes" id="UP000320802">
    <property type="component" value="Segment"/>
</dbReference>
<protein>
    <submittedName>
        <fullName evidence="3">Uncharacterized protein</fullName>
    </submittedName>
</protein>
<dbReference type="InterPro" id="IPR008565">
    <property type="entry name" value="TtsA-like_GH18_dom"/>
</dbReference>
<dbReference type="InterPro" id="IPR018537">
    <property type="entry name" value="Peptidoglycan-bd_3"/>
</dbReference>
<accession>A0A514CTZ1</accession>
<dbReference type="Gene3D" id="1.20.141.10">
    <property type="entry name" value="Chitosanase, subunit A, domain 1"/>
    <property type="match status" value="1"/>
</dbReference>
<gene>
    <name evidence="3" type="ORF">Axy10_068</name>
</gene>
<organism evidence="3 4">
    <name type="scientific">Achromobacter phage vB_AxyP_19-32_Axy10</name>
    <dbReference type="NCBI Taxonomy" id="2591041"/>
    <lineage>
        <taxon>Viruses</taxon>
        <taxon>Duplodnaviria</taxon>
        <taxon>Heunggongvirae</taxon>
        <taxon>Uroviricota</taxon>
        <taxon>Caudoviricetes</taxon>
        <taxon>Schitoviridae</taxon>
        <taxon>Rothmandenesvirinae</taxon>
        <taxon>Pourcelvirus</taxon>
        <taxon>Pourcelvirus Axy10</taxon>
    </lineage>
</organism>
<dbReference type="EMBL" id="MK962629">
    <property type="protein sequence ID" value="QDH83943.1"/>
    <property type="molecule type" value="Genomic_DNA"/>
</dbReference>
<keyword evidence="4" id="KW-1185">Reference proteome</keyword>
<proteinExistence type="predicted"/>
<dbReference type="InterPro" id="IPR023346">
    <property type="entry name" value="Lysozyme-like_dom_sf"/>
</dbReference>
<evidence type="ECO:0000259" key="1">
    <source>
        <dbReference type="Pfam" id="PF05838"/>
    </source>
</evidence>
<feature type="domain" description="Peptidoglycan binding" evidence="2">
    <location>
        <begin position="112"/>
        <end position="190"/>
    </location>
</feature>
<evidence type="ECO:0000313" key="4">
    <source>
        <dbReference type="Proteomes" id="UP000320802"/>
    </source>
</evidence>
<sequence>MKLSKKMGAGGIAAAIIGSIFAVEGGWVNNPLDPGGETNHGVTAAVAQQHRQELVSMGWNGKMRDLTQDMAKTIYYKDYIQKPGFDRMLMISPAVAEKLVDAGVNTGTSRSAKWFQDALNSVSRNGKDYLKITSDGKVGPATIQAYQALQRKRGAVVACQMVIKMMDGKQTTHYLSLNMDEFTPGWIINRVGNVPLEACDEDANP</sequence>
<dbReference type="Pfam" id="PF05838">
    <property type="entry name" value="Glyco_hydro_108"/>
    <property type="match status" value="1"/>
</dbReference>
<dbReference type="SUPFAM" id="SSF53955">
    <property type="entry name" value="Lysozyme-like"/>
    <property type="match status" value="1"/>
</dbReference>
<reference evidence="3 4" key="1">
    <citation type="submission" date="2019-05" db="EMBL/GenBank/DDBJ databases">
        <title>Complete genome sequence of sixteen phages from Abidjan, cote d'Ivoire, isolated on a single strain of Achromobacter xylosoxidans.</title>
        <authorList>
            <person name="Essoh C."/>
            <person name="Vernadet J.-P."/>
            <person name="Vergnaud G."/>
            <person name="Pourcel C."/>
        </authorList>
    </citation>
    <scope>NUCLEOTIDE SEQUENCE [LARGE SCALE GENOMIC DNA]</scope>
</reference>